<keyword evidence="2" id="KW-0406">Ion transport</keyword>
<protein>
    <submittedName>
        <fullName evidence="5">ATP-binding cassette, sub-family B, member 1</fullName>
    </submittedName>
</protein>
<evidence type="ECO:0000313" key="6">
    <source>
        <dbReference type="Proteomes" id="UP000673691"/>
    </source>
</evidence>
<dbReference type="InterPro" id="IPR027417">
    <property type="entry name" value="P-loop_NTPase"/>
</dbReference>
<dbReference type="EMBL" id="JAEFCI010007880">
    <property type="protein sequence ID" value="KAG5458805.1"/>
    <property type="molecule type" value="Genomic_DNA"/>
</dbReference>
<dbReference type="PANTHER" id="PTHR43394:SF17">
    <property type="entry name" value="MITOCHONDRIAL POTASSIUM CHANNEL ATP-BINDING SUBUNIT"/>
    <property type="match status" value="1"/>
</dbReference>
<dbReference type="GO" id="GO:0005743">
    <property type="term" value="C:mitochondrial inner membrane"/>
    <property type="evidence" value="ECO:0007669"/>
    <property type="project" value="TreeGrafter"/>
</dbReference>
<keyword evidence="5" id="KW-0067">ATP-binding</keyword>
<evidence type="ECO:0000259" key="4">
    <source>
        <dbReference type="Pfam" id="PF00005"/>
    </source>
</evidence>
<accession>A0A8H7ZT82</accession>
<dbReference type="OrthoDB" id="6500128at2759"/>
<dbReference type="Pfam" id="PF00005">
    <property type="entry name" value="ABC_tran"/>
    <property type="match status" value="1"/>
</dbReference>
<dbReference type="InterPro" id="IPR003439">
    <property type="entry name" value="ABC_transporter-like_ATP-bd"/>
</dbReference>
<feature type="compositionally biased region" description="Basic and acidic residues" evidence="3">
    <location>
        <begin position="154"/>
        <end position="163"/>
    </location>
</feature>
<dbReference type="SUPFAM" id="SSF52540">
    <property type="entry name" value="P-loop containing nucleoside triphosphate hydrolases"/>
    <property type="match status" value="1"/>
</dbReference>
<comment type="caution">
    <text evidence="5">The sequence shown here is derived from an EMBL/GenBank/DDBJ whole genome shotgun (WGS) entry which is preliminary data.</text>
</comment>
<feature type="non-terminal residue" evidence="5">
    <location>
        <position position="1"/>
    </location>
</feature>
<dbReference type="GO" id="GO:0006811">
    <property type="term" value="P:monoatomic ion transport"/>
    <property type="evidence" value="ECO:0007669"/>
    <property type="project" value="UniProtKB-KW"/>
</dbReference>
<evidence type="ECO:0000256" key="2">
    <source>
        <dbReference type="ARBA" id="ARBA00023065"/>
    </source>
</evidence>
<dbReference type="Gene3D" id="3.40.50.300">
    <property type="entry name" value="P-loop containing nucleotide triphosphate hydrolases"/>
    <property type="match status" value="1"/>
</dbReference>
<dbReference type="InterPro" id="IPR039421">
    <property type="entry name" value="Type_1_exporter"/>
</dbReference>
<dbReference type="GO" id="GO:0090374">
    <property type="term" value="P:oligopeptide export from mitochondrion"/>
    <property type="evidence" value="ECO:0007669"/>
    <property type="project" value="TreeGrafter"/>
</dbReference>
<reference evidence="5 6" key="1">
    <citation type="journal article" name="Sci. Rep.">
        <title>Genome-scale phylogenetic analyses confirm Olpidium as the closest living zoosporic fungus to the non-flagellated, terrestrial fungi.</title>
        <authorList>
            <person name="Chang Y."/>
            <person name="Rochon D."/>
            <person name="Sekimoto S."/>
            <person name="Wang Y."/>
            <person name="Chovatia M."/>
            <person name="Sandor L."/>
            <person name="Salamov A."/>
            <person name="Grigoriev I.V."/>
            <person name="Stajich J.E."/>
            <person name="Spatafora J.W."/>
        </authorList>
    </citation>
    <scope>NUCLEOTIDE SEQUENCE [LARGE SCALE GENOMIC DNA]</scope>
    <source>
        <strain evidence="5">S191</strain>
    </source>
</reference>
<gene>
    <name evidence="5" type="ORF">BJ554DRAFT_905</name>
</gene>
<sequence length="163" mass="18075">DIEFRSVDFAYPSRPKHQVFSKFDLVIPKGKVIALCGSSGGGKSTVGALIERFYDPTAGEILVDGRDIRVYDPRWLRRHIGYINQEPSLFAMSILDNIRFGNPEATPEQVVEAARKANAHEFIMSLPEKYDTILGERGVTLSGAADSHSSRASKRPEGEVPDR</sequence>
<dbReference type="GO" id="GO:0005524">
    <property type="term" value="F:ATP binding"/>
    <property type="evidence" value="ECO:0007669"/>
    <property type="project" value="UniProtKB-KW"/>
</dbReference>
<dbReference type="GO" id="GO:0016887">
    <property type="term" value="F:ATP hydrolysis activity"/>
    <property type="evidence" value="ECO:0007669"/>
    <property type="project" value="InterPro"/>
</dbReference>
<keyword evidence="5" id="KW-0547">Nucleotide-binding</keyword>
<feature type="region of interest" description="Disordered" evidence="3">
    <location>
        <begin position="141"/>
        <end position="163"/>
    </location>
</feature>
<keyword evidence="6" id="KW-1185">Reference proteome</keyword>
<dbReference type="Proteomes" id="UP000673691">
    <property type="component" value="Unassembled WGS sequence"/>
</dbReference>
<dbReference type="AlphaFoldDB" id="A0A8H7ZT82"/>
<organism evidence="5 6">
    <name type="scientific">Olpidium bornovanus</name>
    <dbReference type="NCBI Taxonomy" id="278681"/>
    <lineage>
        <taxon>Eukaryota</taxon>
        <taxon>Fungi</taxon>
        <taxon>Fungi incertae sedis</taxon>
        <taxon>Olpidiomycota</taxon>
        <taxon>Olpidiomycotina</taxon>
        <taxon>Olpidiomycetes</taxon>
        <taxon>Olpidiales</taxon>
        <taxon>Olpidiaceae</taxon>
        <taxon>Olpidium</taxon>
    </lineage>
</organism>
<name>A0A8H7ZT82_9FUNG</name>
<feature type="domain" description="ABC transporter" evidence="4">
    <location>
        <begin position="22"/>
        <end position="144"/>
    </location>
</feature>
<dbReference type="GO" id="GO:0015421">
    <property type="term" value="F:ABC-type oligopeptide transporter activity"/>
    <property type="evidence" value="ECO:0007669"/>
    <property type="project" value="TreeGrafter"/>
</dbReference>
<dbReference type="PANTHER" id="PTHR43394">
    <property type="entry name" value="ATP-DEPENDENT PERMEASE MDL1, MITOCHONDRIAL"/>
    <property type="match status" value="1"/>
</dbReference>
<evidence type="ECO:0000313" key="5">
    <source>
        <dbReference type="EMBL" id="KAG5458805.1"/>
    </source>
</evidence>
<proteinExistence type="predicted"/>
<keyword evidence="1" id="KW-0813">Transport</keyword>
<evidence type="ECO:0000256" key="1">
    <source>
        <dbReference type="ARBA" id="ARBA00022448"/>
    </source>
</evidence>
<evidence type="ECO:0000256" key="3">
    <source>
        <dbReference type="SAM" id="MobiDB-lite"/>
    </source>
</evidence>